<comment type="caution">
    <text evidence="1">The sequence shown here is derived from an EMBL/GenBank/DDBJ whole genome shotgun (WGS) entry which is preliminary data.</text>
</comment>
<evidence type="ECO:0000313" key="1">
    <source>
        <dbReference type="EMBL" id="POM25447.1"/>
    </source>
</evidence>
<protein>
    <submittedName>
        <fullName evidence="1">Uncharacterized protein</fullName>
    </submittedName>
</protein>
<keyword evidence="2" id="KW-1185">Reference proteome</keyword>
<dbReference type="AlphaFoldDB" id="A0A2P4UK64"/>
<reference evidence="1 2" key="1">
    <citation type="journal article" date="2017" name="Chemistry">
        <title>Isolation, Biosynthesis and Chemical Modifications of Rubterolones A-F: Rare Tropolone Alkaloids from Actinomadura sp. 5-2.</title>
        <authorList>
            <person name="Guo H."/>
            <person name="Benndorf R."/>
            <person name="Leichnitz D."/>
            <person name="Klassen J.L."/>
            <person name="Vollmers J."/>
            <person name="Gorls H."/>
            <person name="Steinacker M."/>
            <person name="Weigel C."/>
            <person name="Dahse H.M."/>
            <person name="Kaster A.K."/>
            <person name="de Beer Z.W."/>
            <person name="Poulsen M."/>
            <person name="Beemelmanns C."/>
        </authorList>
    </citation>
    <scope>NUCLEOTIDE SEQUENCE [LARGE SCALE GENOMIC DNA]</scope>
    <source>
        <strain evidence="1 2">5-2</strain>
    </source>
</reference>
<dbReference type="RefSeq" id="WP_103564432.1">
    <property type="nucleotide sequence ID" value="NZ_MTBP01000002.1"/>
</dbReference>
<proteinExistence type="predicted"/>
<sequence>MSAFAVAFAAPERGGTRQLVGYRTTTVGLVVFEARDCEFQPRERVYRVAHVRSGLRFPFCLESAEAALAFANSARRFGDWQLTGTPLARRIALPYVRRQLIDQALAVGGHEHEAHGDRVGEVHSVDNGLIA</sequence>
<dbReference type="Proteomes" id="UP000242367">
    <property type="component" value="Unassembled WGS sequence"/>
</dbReference>
<name>A0A2P4UK64_9ACTN</name>
<organism evidence="1 2">
    <name type="scientific">Actinomadura rubteroloni</name>
    <dbReference type="NCBI Taxonomy" id="1926885"/>
    <lineage>
        <taxon>Bacteria</taxon>
        <taxon>Bacillati</taxon>
        <taxon>Actinomycetota</taxon>
        <taxon>Actinomycetes</taxon>
        <taxon>Streptosporangiales</taxon>
        <taxon>Thermomonosporaceae</taxon>
        <taxon>Actinomadura</taxon>
    </lineage>
</organism>
<accession>A0A2P4UK64</accession>
<dbReference type="EMBL" id="MTBP01000002">
    <property type="protein sequence ID" value="POM25447.1"/>
    <property type="molecule type" value="Genomic_DNA"/>
</dbReference>
<evidence type="ECO:0000313" key="2">
    <source>
        <dbReference type="Proteomes" id="UP000242367"/>
    </source>
</evidence>
<gene>
    <name evidence="1" type="ORF">BTM25_40940</name>
</gene>